<protein>
    <recommendedName>
        <fullName evidence="4">Secreted protein</fullName>
    </recommendedName>
</protein>
<dbReference type="Proteomes" id="UP000716291">
    <property type="component" value="Unassembled WGS sequence"/>
</dbReference>
<organism evidence="2 3">
    <name type="scientific">Rhizopus oryzae</name>
    <name type="common">Mucormycosis agent</name>
    <name type="synonym">Rhizopus arrhizus var. delemar</name>
    <dbReference type="NCBI Taxonomy" id="64495"/>
    <lineage>
        <taxon>Eukaryota</taxon>
        <taxon>Fungi</taxon>
        <taxon>Fungi incertae sedis</taxon>
        <taxon>Mucoromycota</taxon>
        <taxon>Mucoromycotina</taxon>
        <taxon>Mucoromycetes</taxon>
        <taxon>Mucorales</taxon>
        <taxon>Mucorineae</taxon>
        <taxon>Rhizopodaceae</taxon>
        <taxon>Rhizopus</taxon>
    </lineage>
</organism>
<accession>A0A9P6WS10</accession>
<evidence type="ECO:0000313" key="3">
    <source>
        <dbReference type="Proteomes" id="UP000716291"/>
    </source>
</evidence>
<name>A0A9P6WS10_RHIOR</name>
<proteinExistence type="predicted"/>
<evidence type="ECO:0000256" key="1">
    <source>
        <dbReference type="SAM" id="SignalP"/>
    </source>
</evidence>
<feature type="signal peptide" evidence="1">
    <location>
        <begin position="1"/>
        <end position="19"/>
    </location>
</feature>
<comment type="caution">
    <text evidence="2">The sequence shown here is derived from an EMBL/GenBank/DDBJ whole genome shotgun (WGS) entry which is preliminary data.</text>
</comment>
<gene>
    <name evidence="2" type="ORF">G6F64_015186</name>
</gene>
<sequence>MFAHRFGLVVAAFLQQVQQAHRAARGHADRTRREALQAEVAVVDDGRAFADAADDPARIHGLQQGRQVRVLCRVVAHHGVLERDDAAFLDQARGGGRGQ</sequence>
<keyword evidence="1" id="KW-0732">Signal</keyword>
<dbReference type="EMBL" id="JAANQT010011664">
    <property type="protein sequence ID" value="KAG1274181.1"/>
    <property type="molecule type" value="Genomic_DNA"/>
</dbReference>
<feature type="chain" id="PRO_5040357715" description="Secreted protein" evidence="1">
    <location>
        <begin position="20"/>
        <end position="99"/>
    </location>
</feature>
<dbReference type="AlphaFoldDB" id="A0A9P6WS10"/>
<evidence type="ECO:0008006" key="4">
    <source>
        <dbReference type="Google" id="ProtNLM"/>
    </source>
</evidence>
<keyword evidence="3" id="KW-1185">Reference proteome</keyword>
<reference evidence="2" key="1">
    <citation type="journal article" date="2020" name="Microb. Genom.">
        <title>Genetic diversity of clinical and environmental Mucorales isolates obtained from an investigation of mucormycosis cases among solid organ transplant recipients.</title>
        <authorList>
            <person name="Nguyen M.H."/>
            <person name="Kaul D."/>
            <person name="Muto C."/>
            <person name="Cheng S.J."/>
            <person name="Richter R.A."/>
            <person name="Bruno V.M."/>
            <person name="Liu G."/>
            <person name="Beyhan S."/>
            <person name="Sundermann A.J."/>
            <person name="Mounaud S."/>
            <person name="Pasculle A.W."/>
            <person name="Nierman W.C."/>
            <person name="Driscoll E."/>
            <person name="Cumbie R."/>
            <person name="Clancy C.J."/>
            <person name="Dupont C.L."/>
        </authorList>
    </citation>
    <scope>NUCLEOTIDE SEQUENCE</scope>
    <source>
        <strain evidence="2">GL11</strain>
    </source>
</reference>
<evidence type="ECO:0000313" key="2">
    <source>
        <dbReference type="EMBL" id="KAG1274181.1"/>
    </source>
</evidence>